<evidence type="ECO:0000313" key="1">
    <source>
        <dbReference type="EMBL" id="AEV69810.1"/>
    </source>
</evidence>
<dbReference type="HOGENOM" id="CLU_045011_13_3_9"/>
<dbReference type="InterPro" id="IPR036412">
    <property type="entry name" value="HAD-like_sf"/>
</dbReference>
<dbReference type="RefSeq" id="WP_014256343.1">
    <property type="nucleotide sequence ID" value="NC_016627.1"/>
</dbReference>
<dbReference type="NCBIfam" id="TIGR01509">
    <property type="entry name" value="HAD-SF-IA-v3"/>
    <property type="match status" value="1"/>
</dbReference>
<dbReference type="PANTHER" id="PTHR18901:SF38">
    <property type="entry name" value="PSEUDOURIDINE-5'-PHOSPHATASE"/>
    <property type="match status" value="1"/>
</dbReference>
<reference evidence="2" key="1">
    <citation type="submission" date="2011-12" db="EMBL/GenBank/DDBJ databases">
        <title>Complete sequence of Clostridium clariflavum DSM 19732.</title>
        <authorList>
            <consortium name="US DOE Joint Genome Institute"/>
            <person name="Lucas S."/>
            <person name="Han J."/>
            <person name="Lapidus A."/>
            <person name="Cheng J.-F."/>
            <person name="Goodwin L."/>
            <person name="Pitluck S."/>
            <person name="Peters L."/>
            <person name="Teshima H."/>
            <person name="Detter J.C."/>
            <person name="Han C."/>
            <person name="Tapia R."/>
            <person name="Land M."/>
            <person name="Hauser L."/>
            <person name="Kyrpides N."/>
            <person name="Ivanova N."/>
            <person name="Pagani I."/>
            <person name="Kitzmiller T."/>
            <person name="Lynd L."/>
            <person name="Izquierdo J."/>
            <person name="Woyke T."/>
        </authorList>
    </citation>
    <scope>NUCLEOTIDE SEQUENCE [LARGE SCALE GENOMIC DNA]</scope>
    <source>
        <strain evidence="2">DSM 19732 / NBRC 101661 / EBR45</strain>
    </source>
</reference>
<sequence length="215" mass="24520">MKAIIFDMDGLMIDTEIIYHETDRKIAESFGKTVSEETLGKMMGRKPIESYRIFCDDLGIEEPIEQLLKTRYDLVEKMLLQEIKPMPGLFDILDEFKGKMKMAIATGSPHKFLEIALDKLNIREYFDVTQPSDGIVNGKPDPEIYLKVMEKLKLGPEYCIVIEDSSNGARAGKNAGCYTIAVPSEYTYKQDFSFVDYVAIDLKDAREHIKKLLSL</sequence>
<evidence type="ECO:0000313" key="2">
    <source>
        <dbReference type="Proteomes" id="UP000005435"/>
    </source>
</evidence>
<dbReference type="KEGG" id="ccl:Clocl_3307"/>
<keyword evidence="2" id="KW-1185">Reference proteome</keyword>
<name>G8LWU9_ACECE</name>
<proteinExistence type="predicted"/>
<dbReference type="STRING" id="720554.Clocl_3307"/>
<dbReference type="InterPro" id="IPR041492">
    <property type="entry name" value="HAD_2"/>
</dbReference>
<dbReference type="Gene3D" id="3.40.50.1000">
    <property type="entry name" value="HAD superfamily/HAD-like"/>
    <property type="match status" value="1"/>
</dbReference>
<dbReference type="SUPFAM" id="SSF56784">
    <property type="entry name" value="HAD-like"/>
    <property type="match status" value="1"/>
</dbReference>
<accession>G8LWU9</accession>
<dbReference type="PANTHER" id="PTHR18901">
    <property type="entry name" value="2-DEOXYGLUCOSE-6-PHOSPHATE PHOSPHATASE 2"/>
    <property type="match status" value="1"/>
</dbReference>
<protein>
    <submittedName>
        <fullName evidence="1">Haloacid dehalogenase superfamily enzyme, subfamily IA</fullName>
    </submittedName>
</protein>
<dbReference type="Pfam" id="PF13419">
    <property type="entry name" value="HAD_2"/>
    <property type="match status" value="1"/>
</dbReference>
<dbReference type="Gene3D" id="1.10.150.240">
    <property type="entry name" value="Putative phosphatase, domain 2"/>
    <property type="match status" value="1"/>
</dbReference>
<dbReference type="EMBL" id="CP003065">
    <property type="protein sequence ID" value="AEV69810.1"/>
    <property type="molecule type" value="Genomic_DNA"/>
</dbReference>
<dbReference type="InterPro" id="IPR006439">
    <property type="entry name" value="HAD-SF_hydro_IA"/>
</dbReference>
<dbReference type="InterPro" id="IPR023198">
    <property type="entry name" value="PGP-like_dom2"/>
</dbReference>
<dbReference type="SFLD" id="SFLDS00003">
    <property type="entry name" value="Haloacid_Dehalogenase"/>
    <property type="match status" value="1"/>
</dbReference>
<dbReference type="NCBIfam" id="TIGR01549">
    <property type="entry name" value="HAD-SF-IA-v1"/>
    <property type="match status" value="1"/>
</dbReference>
<dbReference type="AlphaFoldDB" id="G8LWU9"/>
<dbReference type="OrthoDB" id="9797743at2"/>
<dbReference type="InterPro" id="IPR023214">
    <property type="entry name" value="HAD_sf"/>
</dbReference>
<dbReference type="SFLD" id="SFLDG01129">
    <property type="entry name" value="C1.5:_HAD__Beta-PGM__Phosphata"/>
    <property type="match status" value="1"/>
</dbReference>
<dbReference type="SFLD" id="SFLDG01135">
    <property type="entry name" value="C1.5.6:_HAD__Beta-PGM__Phospha"/>
    <property type="match status" value="1"/>
</dbReference>
<reference evidence="1 2" key="2">
    <citation type="journal article" date="2012" name="Stand. Genomic Sci.">
        <title>Complete Genome Sequence of Clostridium clariflavum DSM 19732.</title>
        <authorList>
            <person name="Izquierdo J.A."/>
            <person name="Goodwin L."/>
            <person name="Davenport K.W."/>
            <person name="Teshima H."/>
            <person name="Bruce D."/>
            <person name="Detter C."/>
            <person name="Tapia R."/>
            <person name="Han S."/>
            <person name="Land M."/>
            <person name="Hauser L."/>
            <person name="Jeffries C.D."/>
            <person name="Han J."/>
            <person name="Pitluck S."/>
            <person name="Nolan M."/>
            <person name="Chen A."/>
            <person name="Huntemann M."/>
            <person name="Mavromatis K."/>
            <person name="Mikhailova N."/>
            <person name="Liolios K."/>
            <person name="Woyke T."/>
            <person name="Lynd L.R."/>
        </authorList>
    </citation>
    <scope>NUCLEOTIDE SEQUENCE [LARGE SCALE GENOMIC DNA]</scope>
    <source>
        <strain evidence="2">DSM 19732 / NBRC 101661 / EBR45</strain>
    </source>
</reference>
<dbReference type="eggNOG" id="COG0637">
    <property type="taxonomic scope" value="Bacteria"/>
</dbReference>
<dbReference type="Proteomes" id="UP000005435">
    <property type="component" value="Chromosome"/>
</dbReference>
<organism evidence="1 2">
    <name type="scientific">Acetivibrio clariflavus (strain DSM 19732 / NBRC 101661 / EBR45)</name>
    <name type="common">Clostridium clariflavum</name>
    <dbReference type="NCBI Taxonomy" id="720554"/>
    <lineage>
        <taxon>Bacteria</taxon>
        <taxon>Bacillati</taxon>
        <taxon>Bacillota</taxon>
        <taxon>Clostridia</taxon>
        <taxon>Eubacteriales</taxon>
        <taxon>Oscillospiraceae</taxon>
        <taxon>Acetivibrio</taxon>
    </lineage>
</organism>
<gene>
    <name evidence="1" type="ordered locus">Clocl_3307</name>
</gene>